<dbReference type="STRING" id="1447872.A0A1J9QFH0"/>
<feature type="coiled-coil region" evidence="1">
    <location>
        <begin position="275"/>
        <end position="337"/>
    </location>
</feature>
<feature type="compositionally biased region" description="Low complexity" evidence="2">
    <location>
        <begin position="455"/>
        <end position="468"/>
    </location>
</feature>
<feature type="compositionally biased region" description="Polar residues" evidence="2">
    <location>
        <begin position="414"/>
        <end position="429"/>
    </location>
</feature>
<dbReference type="OrthoDB" id="5377009at2759"/>
<proteinExistence type="predicted"/>
<dbReference type="Proteomes" id="UP000182235">
    <property type="component" value="Unassembled WGS sequence"/>
</dbReference>
<evidence type="ECO:0000256" key="2">
    <source>
        <dbReference type="SAM" id="MobiDB-lite"/>
    </source>
</evidence>
<name>A0A1J9QFH0_9EURO</name>
<sequence>MLSAESKSSHASPAVRNLTCLHETPTNQLPHGGSPIVSTHGDNGRSVGAPHTISTSKSYHQSTRYSKSKSEANPSVHHAIRPRAKTETPSPPSMGLCSNSNENLNCLEEVSLEPIIKQAPRQPRSNHPGTLLTGLFRGESAPIRFGLPRSYYTEETNSNNTDYQSDITTQMAESPPSRAQNIFPKKMTMPSPLKQVSSTARFSLFSSKPQSQDSKQNQLPEPADDELLNLDVTSVLFPTASADLPTPEALKSLQYNAERVIGQLQAAYKMRTFSLHEALLEKSSLREELDETQSRLLNIKNQLNGMAEKVHEQDKAMKAMAEELRLERQKRQEEEEVRNRRIVLVKEPEPAHYQDYNHHHSCSCVKDRARDGLETKSIKRHSKRSSGGTFYSDSGFESGDESTAESIFSRKNDNLGSPTTLATRASGASSPDVGFSITHLPSLSEDQLAPPHPLPTASSKPSAPATAPAPKPSAYDRMLRGISSTSIGGSFMSSNPFSTSRCSNCHGATASEAWSVVSVLQDENRGLKTRIGELETAVDECITLVGG</sequence>
<reference evidence="3 4" key="1">
    <citation type="submission" date="2015-07" db="EMBL/GenBank/DDBJ databases">
        <title>Emmonsia species relationships and genome sequence.</title>
        <authorList>
            <consortium name="The Broad Institute Genomics Platform"/>
            <person name="Cuomo C.A."/>
            <person name="Munoz J.F."/>
            <person name="Imamovic A."/>
            <person name="Priest M.E."/>
            <person name="Young S."/>
            <person name="Clay O.K."/>
            <person name="McEwen J.G."/>
        </authorList>
    </citation>
    <scope>NUCLEOTIDE SEQUENCE [LARGE SCALE GENOMIC DNA]</scope>
    <source>
        <strain evidence="3 4">UAMH 9510</strain>
    </source>
</reference>
<organism evidence="3 4">
    <name type="scientific">Emergomyces pasteurianus Ep9510</name>
    <dbReference type="NCBI Taxonomy" id="1447872"/>
    <lineage>
        <taxon>Eukaryota</taxon>
        <taxon>Fungi</taxon>
        <taxon>Dikarya</taxon>
        <taxon>Ascomycota</taxon>
        <taxon>Pezizomycotina</taxon>
        <taxon>Eurotiomycetes</taxon>
        <taxon>Eurotiomycetidae</taxon>
        <taxon>Onygenales</taxon>
        <taxon>Ajellomycetaceae</taxon>
        <taxon>Emergomyces</taxon>
    </lineage>
</organism>
<keyword evidence="4" id="KW-1185">Reference proteome</keyword>
<evidence type="ECO:0000256" key="1">
    <source>
        <dbReference type="SAM" id="Coils"/>
    </source>
</evidence>
<evidence type="ECO:0000313" key="4">
    <source>
        <dbReference type="Proteomes" id="UP000182235"/>
    </source>
</evidence>
<comment type="caution">
    <text evidence="3">The sequence shown here is derived from an EMBL/GenBank/DDBJ whole genome shotgun (WGS) entry which is preliminary data.</text>
</comment>
<feature type="compositionally biased region" description="Polar residues" evidence="2">
    <location>
        <begin position="52"/>
        <end position="65"/>
    </location>
</feature>
<protein>
    <submittedName>
        <fullName evidence="3">Uncharacterized protein</fullName>
    </submittedName>
</protein>
<feature type="region of interest" description="Disordered" evidence="2">
    <location>
        <begin position="375"/>
        <end position="476"/>
    </location>
</feature>
<dbReference type="AlphaFoldDB" id="A0A1J9QFH0"/>
<evidence type="ECO:0000313" key="3">
    <source>
        <dbReference type="EMBL" id="OJD14887.1"/>
    </source>
</evidence>
<feature type="compositionally biased region" description="Polar residues" evidence="2">
    <location>
        <begin position="204"/>
        <end position="219"/>
    </location>
</feature>
<feature type="region of interest" description="Disordered" evidence="2">
    <location>
        <begin position="204"/>
        <end position="225"/>
    </location>
</feature>
<gene>
    <name evidence="3" type="ORF">AJ78_04803</name>
</gene>
<feature type="compositionally biased region" description="Polar residues" evidence="2">
    <location>
        <begin position="1"/>
        <end position="11"/>
    </location>
</feature>
<feature type="region of interest" description="Disordered" evidence="2">
    <location>
        <begin position="1"/>
        <end position="94"/>
    </location>
</feature>
<dbReference type="EMBL" id="LGRN01000190">
    <property type="protein sequence ID" value="OJD14887.1"/>
    <property type="molecule type" value="Genomic_DNA"/>
</dbReference>
<dbReference type="VEuPathDB" id="FungiDB:AJ78_04803"/>
<accession>A0A1J9QFH0</accession>
<keyword evidence="1" id="KW-0175">Coiled coil</keyword>